<keyword evidence="3" id="KW-0808">Transferase</keyword>
<dbReference type="Pfam" id="PF00155">
    <property type="entry name" value="Aminotran_1_2"/>
    <property type="match status" value="1"/>
</dbReference>
<dbReference type="EMBL" id="CP071793">
    <property type="protein sequence ID" value="QTD48644.1"/>
    <property type="molecule type" value="Genomic_DNA"/>
</dbReference>
<proteinExistence type="predicted"/>
<name>A0A8A4THG5_SULCO</name>
<organism evidence="6 7">
    <name type="scientific">Sulfidibacter corallicola</name>
    <dbReference type="NCBI Taxonomy" id="2818388"/>
    <lineage>
        <taxon>Bacteria</taxon>
        <taxon>Pseudomonadati</taxon>
        <taxon>Acidobacteriota</taxon>
        <taxon>Holophagae</taxon>
        <taxon>Acanthopleuribacterales</taxon>
        <taxon>Acanthopleuribacteraceae</taxon>
        <taxon>Sulfidibacter</taxon>
    </lineage>
</organism>
<dbReference type="InterPro" id="IPR015422">
    <property type="entry name" value="PyrdxlP-dep_Trfase_small"/>
</dbReference>
<feature type="domain" description="Aminotransferase class I/classII large" evidence="5">
    <location>
        <begin position="99"/>
        <end position="430"/>
    </location>
</feature>
<accession>A0A8A4THG5</accession>
<dbReference type="PANTHER" id="PTHR42790">
    <property type="entry name" value="AMINOTRANSFERASE"/>
    <property type="match status" value="1"/>
</dbReference>
<evidence type="ECO:0000256" key="2">
    <source>
        <dbReference type="ARBA" id="ARBA00022576"/>
    </source>
</evidence>
<dbReference type="InterPro" id="IPR015424">
    <property type="entry name" value="PyrdxlP-dep_Trfase"/>
</dbReference>
<dbReference type="KEGG" id="scor:J3U87_23940"/>
<keyword evidence="7" id="KW-1185">Reference proteome</keyword>
<evidence type="ECO:0000313" key="6">
    <source>
        <dbReference type="EMBL" id="QTD48644.1"/>
    </source>
</evidence>
<dbReference type="PANTHER" id="PTHR42790:SF19">
    <property type="entry name" value="KYNURENINE_ALPHA-AMINOADIPATE AMINOTRANSFERASE, MITOCHONDRIAL"/>
    <property type="match status" value="1"/>
</dbReference>
<evidence type="ECO:0000313" key="7">
    <source>
        <dbReference type="Proteomes" id="UP000663929"/>
    </source>
</evidence>
<evidence type="ECO:0000259" key="5">
    <source>
        <dbReference type="Pfam" id="PF00155"/>
    </source>
</evidence>
<dbReference type="InterPro" id="IPR015421">
    <property type="entry name" value="PyrdxlP-dep_Trfase_major"/>
</dbReference>
<evidence type="ECO:0000256" key="1">
    <source>
        <dbReference type="ARBA" id="ARBA00001933"/>
    </source>
</evidence>
<dbReference type="RefSeq" id="WP_237378297.1">
    <property type="nucleotide sequence ID" value="NZ_CP071793.1"/>
</dbReference>
<dbReference type="Gene3D" id="3.40.640.10">
    <property type="entry name" value="Type I PLP-dependent aspartate aminotransferase-like (Major domain)"/>
    <property type="match status" value="1"/>
</dbReference>
<evidence type="ECO:0000256" key="3">
    <source>
        <dbReference type="ARBA" id="ARBA00022679"/>
    </source>
</evidence>
<keyword evidence="4" id="KW-0663">Pyridoxal phosphate</keyword>
<dbReference type="InterPro" id="IPR050859">
    <property type="entry name" value="Class-I_PLP-dep_aminotransf"/>
</dbReference>
<comment type="cofactor">
    <cofactor evidence="1">
        <name>pyridoxal 5'-phosphate</name>
        <dbReference type="ChEBI" id="CHEBI:597326"/>
    </cofactor>
</comment>
<reference evidence="6" key="1">
    <citation type="submission" date="2021-03" db="EMBL/GenBank/DDBJ databases">
        <title>Acanthopleuribacteraceae sp. M133.</title>
        <authorList>
            <person name="Wang G."/>
        </authorList>
    </citation>
    <scope>NUCLEOTIDE SEQUENCE</scope>
    <source>
        <strain evidence="6">M133</strain>
    </source>
</reference>
<sequence>MKTAPLVAVSLSPRDLNAALGEPQLSVMNFLNEVKIHYPQAISFSAGRPAEDFFHVREVTAKMDRFLEEECRRTGLDEAAILGSIGQYGRTNGIIGPHLARHLAIDEHIRVDPEDIVVTSGCQEAMALVLIGLLRRRDDVLLTADPTYIGMTGLARLLGIEVVPVACGAHGIDLHDLARQVAKVRAAGKNPRAVYAIPDFNNPLGCDMPHDRREALLALADKLDFLIVEDNPYGMFGYDDVARATLKSLDRHGRVIYLGTFSKTLFPSLRLGFLVTDIRVRDEHGASRRLTEMLSPIKSLTTVNTSALLQAMVGGVLIDADYSLRRHVAPVRDHYRTNRDAMLDALEGAFPAGDPLRASVTWNRPNGGFFLTMTLPFPFDDACLEACAAQAGVIVVPMSYFALTPGRANQIRLSFCANTPSEIDRGVARLAEFIRRRIA</sequence>
<dbReference type="Proteomes" id="UP000663929">
    <property type="component" value="Chromosome"/>
</dbReference>
<gene>
    <name evidence="6" type="ORF">J3U87_23940</name>
</gene>
<dbReference type="SUPFAM" id="SSF53383">
    <property type="entry name" value="PLP-dependent transferases"/>
    <property type="match status" value="1"/>
</dbReference>
<dbReference type="GO" id="GO:0008483">
    <property type="term" value="F:transaminase activity"/>
    <property type="evidence" value="ECO:0007669"/>
    <property type="project" value="UniProtKB-KW"/>
</dbReference>
<dbReference type="InterPro" id="IPR004839">
    <property type="entry name" value="Aminotransferase_I/II_large"/>
</dbReference>
<dbReference type="Gene3D" id="3.90.1150.10">
    <property type="entry name" value="Aspartate Aminotransferase, domain 1"/>
    <property type="match status" value="1"/>
</dbReference>
<keyword evidence="2 6" id="KW-0032">Aminotransferase</keyword>
<dbReference type="GO" id="GO:1901605">
    <property type="term" value="P:alpha-amino acid metabolic process"/>
    <property type="evidence" value="ECO:0007669"/>
    <property type="project" value="TreeGrafter"/>
</dbReference>
<dbReference type="GO" id="GO:0030170">
    <property type="term" value="F:pyridoxal phosphate binding"/>
    <property type="evidence" value="ECO:0007669"/>
    <property type="project" value="InterPro"/>
</dbReference>
<protein>
    <submittedName>
        <fullName evidence="6">PLP-dependent aminotransferase family protein</fullName>
    </submittedName>
</protein>
<dbReference type="CDD" id="cd00609">
    <property type="entry name" value="AAT_like"/>
    <property type="match status" value="1"/>
</dbReference>
<evidence type="ECO:0000256" key="4">
    <source>
        <dbReference type="ARBA" id="ARBA00022898"/>
    </source>
</evidence>
<dbReference type="AlphaFoldDB" id="A0A8A4THG5"/>